<dbReference type="OrthoDB" id="6154036at2759"/>
<sequence length="142" mass="15889">MSDKRVDGFSSLFSVTCSSRKLEVSTRNSKLLSPKEKHSRNKYMSKACKGCSLWKEPRLGIASKKWHARFSQVCTKNHTGSSGKMEADGMVKLFQRSESERGVRYQNCIGDGDSNTFLSISECHSYGKNVSLSKLECIGHVQ</sequence>
<comment type="caution">
    <text evidence="2">The sequence shown here is derived from an EMBL/GenBank/DDBJ whole genome shotgun (WGS) entry which is preliminary data.</text>
</comment>
<dbReference type="AlphaFoldDB" id="A0A4Y2FWI7"/>
<feature type="domain" description="Mutator-like transposase" evidence="1">
    <location>
        <begin position="43"/>
        <end position="142"/>
    </location>
</feature>
<evidence type="ECO:0000313" key="3">
    <source>
        <dbReference type="Proteomes" id="UP000499080"/>
    </source>
</evidence>
<dbReference type="InterPro" id="IPR049012">
    <property type="entry name" value="Mutator_transp_dom"/>
</dbReference>
<keyword evidence="3" id="KW-1185">Reference proteome</keyword>
<dbReference type="Pfam" id="PF20700">
    <property type="entry name" value="Mutator"/>
    <property type="match status" value="1"/>
</dbReference>
<organism evidence="2 3">
    <name type="scientific">Araneus ventricosus</name>
    <name type="common">Orbweaver spider</name>
    <name type="synonym">Epeira ventricosa</name>
    <dbReference type="NCBI Taxonomy" id="182803"/>
    <lineage>
        <taxon>Eukaryota</taxon>
        <taxon>Metazoa</taxon>
        <taxon>Ecdysozoa</taxon>
        <taxon>Arthropoda</taxon>
        <taxon>Chelicerata</taxon>
        <taxon>Arachnida</taxon>
        <taxon>Araneae</taxon>
        <taxon>Araneomorphae</taxon>
        <taxon>Entelegynae</taxon>
        <taxon>Araneoidea</taxon>
        <taxon>Araneidae</taxon>
        <taxon>Araneus</taxon>
    </lineage>
</organism>
<accession>A0A4Y2FWI7</accession>
<gene>
    <name evidence="2" type="ORF">AVEN_180718_1</name>
</gene>
<dbReference type="Proteomes" id="UP000499080">
    <property type="component" value="Unassembled WGS sequence"/>
</dbReference>
<name>A0A4Y2FWI7_ARAVE</name>
<dbReference type="EMBL" id="BGPR01001115">
    <property type="protein sequence ID" value="GBM45850.1"/>
    <property type="molecule type" value="Genomic_DNA"/>
</dbReference>
<proteinExistence type="predicted"/>
<evidence type="ECO:0000259" key="1">
    <source>
        <dbReference type="Pfam" id="PF20700"/>
    </source>
</evidence>
<reference evidence="2 3" key="1">
    <citation type="journal article" date="2019" name="Sci. Rep.">
        <title>Orb-weaving spider Araneus ventricosus genome elucidates the spidroin gene catalogue.</title>
        <authorList>
            <person name="Kono N."/>
            <person name="Nakamura H."/>
            <person name="Ohtoshi R."/>
            <person name="Moran D.A.P."/>
            <person name="Shinohara A."/>
            <person name="Yoshida Y."/>
            <person name="Fujiwara M."/>
            <person name="Mori M."/>
            <person name="Tomita M."/>
            <person name="Arakawa K."/>
        </authorList>
    </citation>
    <scope>NUCLEOTIDE SEQUENCE [LARGE SCALE GENOMIC DNA]</scope>
</reference>
<protein>
    <recommendedName>
        <fullName evidence="1">Mutator-like transposase domain-containing protein</fullName>
    </recommendedName>
</protein>
<evidence type="ECO:0000313" key="2">
    <source>
        <dbReference type="EMBL" id="GBM45850.1"/>
    </source>
</evidence>